<evidence type="ECO:0000313" key="3">
    <source>
        <dbReference type="Proteomes" id="UP000515121"/>
    </source>
</evidence>
<feature type="chain" id="PRO_5028199840" evidence="2">
    <location>
        <begin position="25"/>
        <end position="122"/>
    </location>
</feature>
<reference evidence="4" key="1">
    <citation type="submission" date="2025-08" db="UniProtKB">
        <authorList>
            <consortium name="RefSeq"/>
        </authorList>
    </citation>
    <scope>IDENTIFICATION</scope>
    <source>
        <tissue evidence="4">Fruit stalk</tissue>
    </source>
</reference>
<keyword evidence="1 2" id="KW-0732">Signal</keyword>
<sequence length="122" mass="13262">MASATKSFVRILLLSLVSQGICLCTLNDIIVGTVRTGKEIQGKPEWKVTVTNNCKCTQHELKLACKGFQSVETVDPNILEKQGDNCLVIKGNALKGFTSVSFAYARDPPFLLWPSGSIIEAC</sequence>
<dbReference type="PANTHER" id="PTHR33184:SF11">
    <property type="entry name" value="BETA-1,3-N-ACETYLGLUCOSAMINYLTRANSFERASE FAMILY PROTEIN"/>
    <property type="match status" value="1"/>
</dbReference>
<dbReference type="Proteomes" id="UP000515121">
    <property type="component" value="Unplaced"/>
</dbReference>
<name>A0A6P5ZV93_DURZI</name>
<dbReference type="GO" id="GO:0001709">
    <property type="term" value="P:cell fate determination"/>
    <property type="evidence" value="ECO:0007669"/>
    <property type="project" value="TreeGrafter"/>
</dbReference>
<evidence type="ECO:0000313" key="4">
    <source>
        <dbReference type="RefSeq" id="XP_022756301.1"/>
    </source>
</evidence>
<dbReference type="AlphaFoldDB" id="A0A6P5ZV93"/>
<dbReference type="KEGG" id="dzi:111304047"/>
<dbReference type="OrthoDB" id="600752at2759"/>
<protein>
    <submittedName>
        <fullName evidence="4">Uncharacterized protein LOC111304047</fullName>
    </submittedName>
</protein>
<dbReference type="Pfam" id="PF24068">
    <property type="entry name" value="TPD1_C"/>
    <property type="match status" value="1"/>
</dbReference>
<proteinExistence type="predicted"/>
<evidence type="ECO:0000256" key="1">
    <source>
        <dbReference type="ARBA" id="ARBA00022729"/>
    </source>
</evidence>
<evidence type="ECO:0000256" key="2">
    <source>
        <dbReference type="SAM" id="SignalP"/>
    </source>
</evidence>
<dbReference type="GeneID" id="111304047"/>
<dbReference type="PANTHER" id="PTHR33184">
    <property type="entry name" value="PROTEIN TAPETUM DETERMINANT 1-LIKE-RELATED"/>
    <property type="match status" value="1"/>
</dbReference>
<keyword evidence="3" id="KW-1185">Reference proteome</keyword>
<organism evidence="3 4">
    <name type="scientific">Durio zibethinus</name>
    <name type="common">Durian</name>
    <dbReference type="NCBI Taxonomy" id="66656"/>
    <lineage>
        <taxon>Eukaryota</taxon>
        <taxon>Viridiplantae</taxon>
        <taxon>Streptophyta</taxon>
        <taxon>Embryophyta</taxon>
        <taxon>Tracheophyta</taxon>
        <taxon>Spermatophyta</taxon>
        <taxon>Magnoliopsida</taxon>
        <taxon>eudicotyledons</taxon>
        <taxon>Gunneridae</taxon>
        <taxon>Pentapetalae</taxon>
        <taxon>rosids</taxon>
        <taxon>malvids</taxon>
        <taxon>Malvales</taxon>
        <taxon>Malvaceae</taxon>
        <taxon>Helicteroideae</taxon>
        <taxon>Durio</taxon>
    </lineage>
</organism>
<feature type="signal peptide" evidence="2">
    <location>
        <begin position="1"/>
        <end position="24"/>
    </location>
</feature>
<gene>
    <name evidence="4" type="primary">LOC111304047</name>
</gene>
<accession>A0A6P5ZV93</accession>
<dbReference type="InterPro" id="IPR040361">
    <property type="entry name" value="TPD1"/>
</dbReference>
<dbReference type="RefSeq" id="XP_022756301.1">
    <property type="nucleotide sequence ID" value="XM_022900566.1"/>
</dbReference>